<dbReference type="EMBL" id="WJXW01000016">
    <property type="protein sequence ID" value="KAF9729493.1"/>
    <property type="molecule type" value="Genomic_DNA"/>
</dbReference>
<name>A0A9P6G6M3_9PLEO</name>
<comment type="caution">
    <text evidence="1">The sequence shown here is derived from an EMBL/GenBank/DDBJ whole genome shotgun (WGS) entry which is preliminary data.</text>
</comment>
<dbReference type="OrthoDB" id="3934656at2759"/>
<proteinExistence type="predicted"/>
<sequence>MQSIPIPTCSATAFRPRVPRTEGVMQMTDPGRVADCAASVLGPVQMREVPDGSCATSPRSALGGECKGAIGPVHSVTGMEMHEALASSYIHTFTKRLHALDSTLVDLQTWTHIFALEVLSSLILSKSNDYASQGHDGRNMSTSDKHWAYFTVIGILPRLVDLT</sequence>
<gene>
    <name evidence="1" type="ORF">PMIN01_12357</name>
</gene>
<dbReference type="Proteomes" id="UP000756921">
    <property type="component" value="Unassembled WGS sequence"/>
</dbReference>
<evidence type="ECO:0000313" key="2">
    <source>
        <dbReference type="Proteomes" id="UP000756921"/>
    </source>
</evidence>
<organism evidence="1 2">
    <name type="scientific">Paraphaeosphaeria minitans</name>
    <dbReference type="NCBI Taxonomy" id="565426"/>
    <lineage>
        <taxon>Eukaryota</taxon>
        <taxon>Fungi</taxon>
        <taxon>Dikarya</taxon>
        <taxon>Ascomycota</taxon>
        <taxon>Pezizomycotina</taxon>
        <taxon>Dothideomycetes</taxon>
        <taxon>Pleosporomycetidae</taxon>
        <taxon>Pleosporales</taxon>
        <taxon>Massarineae</taxon>
        <taxon>Didymosphaeriaceae</taxon>
        <taxon>Paraphaeosphaeria</taxon>
    </lineage>
</organism>
<keyword evidence="2" id="KW-1185">Reference proteome</keyword>
<dbReference type="AlphaFoldDB" id="A0A9P6G6M3"/>
<accession>A0A9P6G6M3</accession>
<protein>
    <submittedName>
        <fullName evidence="1">Cytochrome p450</fullName>
    </submittedName>
</protein>
<evidence type="ECO:0000313" key="1">
    <source>
        <dbReference type="EMBL" id="KAF9729493.1"/>
    </source>
</evidence>
<reference evidence="1" key="1">
    <citation type="journal article" date="2020" name="Mol. Plant Microbe Interact.">
        <title>Genome Sequence of the Biocontrol Agent Coniothyrium minitans strain Conio (IMI 134523).</title>
        <authorList>
            <person name="Patel D."/>
            <person name="Shittu T.A."/>
            <person name="Baroncelli R."/>
            <person name="Muthumeenakshi S."/>
            <person name="Osborne T.H."/>
            <person name="Janganan T.K."/>
            <person name="Sreenivasaprasad S."/>
        </authorList>
    </citation>
    <scope>NUCLEOTIDE SEQUENCE</scope>
    <source>
        <strain evidence="1">Conio</strain>
    </source>
</reference>